<accession>A0A9P4YZ15</accession>
<dbReference type="AlphaFoldDB" id="A0A9P4YZ15"/>
<keyword evidence="3" id="KW-1185">Reference proteome</keyword>
<sequence length="226" mass="24825">MQGLESANCAGECVRHHARRPTAASMELGGWRTTEVDRILGALRMRTMGSYSNTQKDAGAFVRAYNTLRASFCNSVCPHPDLCCYGAFSTRFILLYHVMGGARYRDNRAMLHTDSVHYLFPVLPKCPKPSITSYETSPTTTAPPPPSARLAYPDFNPAVTENALATTCFKGTLTQTLYHATGALRAHTRHCRRPLRQRRVLRPLPTHLAPPGSSTTATSSARSVTS</sequence>
<organism evidence="2 3">
    <name type="scientific">Geosmithia morbida</name>
    <dbReference type="NCBI Taxonomy" id="1094350"/>
    <lineage>
        <taxon>Eukaryota</taxon>
        <taxon>Fungi</taxon>
        <taxon>Dikarya</taxon>
        <taxon>Ascomycota</taxon>
        <taxon>Pezizomycotina</taxon>
        <taxon>Sordariomycetes</taxon>
        <taxon>Hypocreomycetidae</taxon>
        <taxon>Hypocreales</taxon>
        <taxon>Bionectriaceae</taxon>
        <taxon>Geosmithia</taxon>
    </lineage>
</organism>
<feature type="compositionally biased region" description="Low complexity" evidence="1">
    <location>
        <begin position="213"/>
        <end position="226"/>
    </location>
</feature>
<evidence type="ECO:0000256" key="1">
    <source>
        <dbReference type="SAM" id="MobiDB-lite"/>
    </source>
</evidence>
<dbReference type="EMBL" id="JAANYQ010000004">
    <property type="protein sequence ID" value="KAF4124645.1"/>
    <property type="molecule type" value="Genomic_DNA"/>
</dbReference>
<dbReference type="RefSeq" id="XP_035323297.1">
    <property type="nucleotide sequence ID" value="XM_035467285.1"/>
</dbReference>
<evidence type="ECO:0000313" key="2">
    <source>
        <dbReference type="EMBL" id="KAF4124645.1"/>
    </source>
</evidence>
<reference evidence="2" key="1">
    <citation type="submission" date="2020-03" db="EMBL/GenBank/DDBJ databases">
        <title>Site-based positive gene gene selection in Geosmithia morbida across the United States reveals a broad range of putative effectors and factors for local host and environmental adapation.</title>
        <authorList>
            <person name="Onufrak A."/>
            <person name="Murdoch R.W."/>
            <person name="Gazis R."/>
            <person name="Huff M."/>
            <person name="Staton M."/>
            <person name="Klingeman W."/>
            <person name="Hadziabdic D."/>
        </authorList>
    </citation>
    <scope>NUCLEOTIDE SEQUENCE</scope>
    <source>
        <strain evidence="2">1262</strain>
    </source>
</reference>
<protein>
    <submittedName>
        <fullName evidence="2">Uncharacterized protein</fullName>
    </submittedName>
</protein>
<proteinExistence type="predicted"/>
<name>A0A9P4YZ15_9HYPO</name>
<evidence type="ECO:0000313" key="3">
    <source>
        <dbReference type="Proteomes" id="UP000749293"/>
    </source>
</evidence>
<gene>
    <name evidence="2" type="ORF">GMORB2_5311</name>
</gene>
<comment type="caution">
    <text evidence="2">The sequence shown here is derived from an EMBL/GenBank/DDBJ whole genome shotgun (WGS) entry which is preliminary data.</text>
</comment>
<dbReference type="Proteomes" id="UP000749293">
    <property type="component" value="Unassembled WGS sequence"/>
</dbReference>
<feature type="region of interest" description="Disordered" evidence="1">
    <location>
        <begin position="195"/>
        <end position="226"/>
    </location>
</feature>
<dbReference type="GeneID" id="55971539"/>